<dbReference type="InterPro" id="IPR037923">
    <property type="entry name" value="HTH-like"/>
</dbReference>
<keyword evidence="3" id="KW-0010">Activator</keyword>
<keyword evidence="4" id="KW-0804">Transcription</keyword>
<dbReference type="GO" id="GO:0003700">
    <property type="term" value="F:DNA-binding transcription factor activity"/>
    <property type="evidence" value="ECO:0007669"/>
    <property type="project" value="InterPro"/>
</dbReference>
<dbReference type="OrthoDB" id="9772607at2"/>
<accession>A0A517DW47</accession>
<protein>
    <submittedName>
        <fullName evidence="6">HTH-type transcriptional activator RhaS</fullName>
    </submittedName>
</protein>
<keyword evidence="1" id="KW-0805">Transcription regulation</keyword>
<dbReference type="Proteomes" id="UP000320776">
    <property type="component" value="Chromosome"/>
</dbReference>
<keyword evidence="7" id="KW-1185">Reference proteome</keyword>
<keyword evidence="2" id="KW-0238">DNA-binding</keyword>
<dbReference type="InterPro" id="IPR050204">
    <property type="entry name" value="AraC_XylS_family_regulators"/>
</dbReference>
<reference evidence="6 7" key="1">
    <citation type="submission" date="2019-02" db="EMBL/GenBank/DDBJ databases">
        <title>Closed genome of Sporomusa termitida DSM 4440.</title>
        <authorList>
            <person name="Poehlein A."/>
            <person name="Daniel R."/>
        </authorList>
    </citation>
    <scope>NUCLEOTIDE SEQUENCE [LARGE SCALE GENOMIC DNA]</scope>
    <source>
        <strain evidence="6 7">DSM 4440</strain>
    </source>
</reference>
<dbReference type="GO" id="GO:0043565">
    <property type="term" value="F:sequence-specific DNA binding"/>
    <property type="evidence" value="ECO:0007669"/>
    <property type="project" value="InterPro"/>
</dbReference>
<dbReference type="PANTHER" id="PTHR46796">
    <property type="entry name" value="HTH-TYPE TRANSCRIPTIONAL ACTIVATOR RHAS-RELATED"/>
    <property type="match status" value="1"/>
</dbReference>
<sequence length="269" mass="29762">MNEKIQFLRAKDIPELELYRNAGVARAVSRHIHRVFSLSVAEAGVGIHETRQGKQYLTPGCILVVNVDETHSSSVPAGYTYSSRSLRIDPVLLSTLLQQITGRRQETIQLQQPVIYHQALASQIRSLHSSLGEAGSRLEKEGLLLDTLAKLYACYAREGLKSAAPGKEDTSVSRVCEYLQDCFQENVSLAQLAAIAGLSPFHLARVFTKETGVPPHTYQLQVRLKKATDLLAAGKPLVEVALATGFCDQSHFQKAFKRKFGLTPGKYEW</sequence>
<dbReference type="AlphaFoldDB" id="A0A517DW47"/>
<dbReference type="InterPro" id="IPR003313">
    <property type="entry name" value="AraC-bd"/>
</dbReference>
<dbReference type="InterPro" id="IPR020449">
    <property type="entry name" value="Tscrpt_reg_AraC-type_HTH"/>
</dbReference>
<dbReference type="PROSITE" id="PS00041">
    <property type="entry name" value="HTH_ARAC_FAMILY_1"/>
    <property type="match status" value="1"/>
</dbReference>
<dbReference type="SUPFAM" id="SSF46689">
    <property type="entry name" value="Homeodomain-like"/>
    <property type="match status" value="2"/>
</dbReference>
<evidence type="ECO:0000256" key="4">
    <source>
        <dbReference type="ARBA" id="ARBA00023163"/>
    </source>
</evidence>
<proteinExistence type="predicted"/>
<evidence type="ECO:0000313" key="6">
    <source>
        <dbReference type="EMBL" id="QDR81557.1"/>
    </source>
</evidence>
<gene>
    <name evidence="6" type="primary">rhaS_3</name>
    <name evidence="6" type="ORF">SPTER_29430</name>
</gene>
<organism evidence="6 7">
    <name type="scientific">Sporomusa termitida</name>
    <dbReference type="NCBI Taxonomy" id="2377"/>
    <lineage>
        <taxon>Bacteria</taxon>
        <taxon>Bacillati</taxon>
        <taxon>Bacillota</taxon>
        <taxon>Negativicutes</taxon>
        <taxon>Selenomonadales</taxon>
        <taxon>Sporomusaceae</taxon>
        <taxon>Sporomusa</taxon>
    </lineage>
</organism>
<dbReference type="PANTHER" id="PTHR46796:SF2">
    <property type="entry name" value="TRANSCRIPTIONAL REGULATORY PROTEIN"/>
    <property type="match status" value="1"/>
</dbReference>
<dbReference type="PRINTS" id="PR00032">
    <property type="entry name" value="HTHARAC"/>
</dbReference>
<name>A0A517DW47_9FIRM</name>
<dbReference type="EMBL" id="CP036259">
    <property type="protein sequence ID" value="QDR81557.1"/>
    <property type="molecule type" value="Genomic_DNA"/>
</dbReference>
<evidence type="ECO:0000256" key="3">
    <source>
        <dbReference type="ARBA" id="ARBA00023159"/>
    </source>
</evidence>
<dbReference type="PROSITE" id="PS01124">
    <property type="entry name" value="HTH_ARAC_FAMILY_2"/>
    <property type="match status" value="1"/>
</dbReference>
<feature type="domain" description="HTH araC/xylS-type" evidence="5">
    <location>
        <begin position="173"/>
        <end position="269"/>
    </location>
</feature>
<dbReference type="Pfam" id="PF12833">
    <property type="entry name" value="HTH_18"/>
    <property type="match status" value="1"/>
</dbReference>
<dbReference type="InterPro" id="IPR018060">
    <property type="entry name" value="HTH_AraC"/>
</dbReference>
<evidence type="ECO:0000256" key="2">
    <source>
        <dbReference type="ARBA" id="ARBA00023125"/>
    </source>
</evidence>
<evidence type="ECO:0000313" key="7">
    <source>
        <dbReference type="Proteomes" id="UP000320776"/>
    </source>
</evidence>
<dbReference type="SMART" id="SM00342">
    <property type="entry name" value="HTH_ARAC"/>
    <property type="match status" value="1"/>
</dbReference>
<dbReference type="Gene3D" id="1.10.10.60">
    <property type="entry name" value="Homeodomain-like"/>
    <property type="match status" value="2"/>
</dbReference>
<dbReference type="RefSeq" id="WP_144351036.1">
    <property type="nucleotide sequence ID" value="NZ_CP036259.1"/>
</dbReference>
<dbReference type="InterPro" id="IPR009057">
    <property type="entry name" value="Homeodomain-like_sf"/>
</dbReference>
<dbReference type="Pfam" id="PF02311">
    <property type="entry name" value="AraC_binding"/>
    <property type="match status" value="1"/>
</dbReference>
<evidence type="ECO:0000256" key="1">
    <source>
        <dbReference type="ARBA" id="ARBA00023015"/>
    </source>
</evidence>
<dbReference type="SUPFAM" id="SSF51215">
    <property type="entry name" value="Regulatory protein AraC"/>
    <property type="match status" value="1"/>
</dbReference>
<dbReference type="KEGG" id="sted:SPTER_29430"/>
<dbReference type="InterPro" id="IPR018062">
    <property type="entry name" value="HTH_AraC-typ_CS"/>
</dbReference>
<evidence type="ECO:0000259" key="5">
    <source>
        <dbReference type="PROSITE" id="PS01124"/>
    </source>
</evidence>